<dbReference type="CDD" id="cd00736">
    <property type="entry name" value="lambda_lys-like"/>
    <property type="match status" value="1"/>
</dbReference>
<dbReference type="EMBL" id="CAADII010000030">
    <property type="protein sequence ID" value="VFR54604.1"/>
    <property type="molecule type" value="Genomic_DNA"/>
</dbReference>
<accession>A0A484RWD2</accession>
<dbReference type="Gene3D" id="1.10.530.10">
    <property type="match status" value="1"/>
</dbReference>
<gene>
    <name evidence="1" type="ORF">BRI6_3143</name>
    <name evidence="2" type="ORF">BRI9_3204</name>
    <name evidence="3" type="ORF">IVO3_3200</name>
    <name evidence="4" type="ORF">RAN7_3175</name>
</gene>
<dbReference type="EMBL" id="CAADIP010000051">
    <property type="protein sequence ID" value="VFR96627.1"/>
    <property type="molecule type" value="Genomic_DNA"/>
</dbReference>
<dbReference type="AlphaFoldDB" id="A0A484RWD2"/>
<dbReference type="GO" id="GO:0044659">
    <property type="term" value="P:viral release from host cell by cytolysis"/>
    <property type="evidence" value="ECO:0007669"/>
    <property type="project" value="InterPro"/>
</dbReference>
<name>A0A484RWD2_9ZZZZ</name>
<dbReference type="EMBL" id="CAADIZ010000024">
    <property type="protein sequence ID" value="VFS23664.1"/>
    <property type="molecule type" value="Genomic_DNA"/>
</dbReference>
<sequence length="164" mass="18113">MARLKESATTPRNLLAFLDMIAMAEGTDDGRQPTRDSGYDVLVGGGNFQSYADHPRVLVRLPRLNISSTAAGRYQLLSRYWDAYRKSLGLVGGFTPENQDRVAIQQIRERGALPDIAAGRFDEAVRKVRNIWASLPGAGYGQHEQPLARLREVYVKAGGTLHST</sequence>
<proteinExistence type="inferred from homology"/>
<dbReference type="EMBL" id="CAADIK010000047">
    <property type="protein sequence ID" value="VFR79816.1"/>
    <property type="molecule type" value="Genomic_DNA"/>
</dbReference>
<evidence type="ECO:0000313" key="1">
    <source>
        <dbReference type="EMBL" id="VFR54604.1"/>
    </source>
</evidence>
<dbReference type="InterPro" id="IPR034691">
    <property type="entry name" value="Endolysin_lambda_type"/>
</dbReference>
<dbReference type="InterPro" id="IPR023346">
    <property type="entry name" value="Lysozyme-like_dom_sf"/>
</dbReference>
<reference evidence="1" key="1">
    <citation type="submission" date="2019-03" db="EMBL/GenBank/DDBJ databases">
        <authorList>
            <person name="Danneels B."/>
        </authorList>
    </citation>
    <scope>NUCLEOTIDE SEQUENCE</scope>
</reference>
<dbReference type="GO" id="GO:0009253">
    <property type="term" value="P:peptidoglycan catabolic process"/>
    <property type="evidence" value="ECO:0007669"/>
    <property type="project" value="InterPro"/>
</dbReference>
<evidence type="ECO:0000313" key="2">
    <source>
        <dbReference type="EMBL" id="VFR79816.1"/>
    </source>
</evidence>
<evidence type="ECO:0000313" key="3">
    <source>
        <dbReference type="EMBL" id="VFR96627.1"/>
    </source>
</evidence>
<dbReference type="GO" id="GO:0003796">
    <property type="term" value="F:lysozyme activity"/>
    <property type="evidence" value="ECO:0007669"/>
    <property type="project" value="InterPro"/>
</dbReference>
<protein>
    <submittedName>
        <fullName evidence="1">Phage lysin</fullName>
    </submittedName>
</protein>
<evidence type="ECO:0000313" key="4">
    <source>
        <dbReference type="EMBL" id="VFS23664.1"/>
    </source>
</evidence>
<organism evidence="1">
    <name type="scientific">plant metagenome</name>
    <dbReference type="NCBI Taxonomy" id="1297885"/>
    <lineage>
        <taxon>unclassified sequences</taxon>
        <taxon>metagenomes</taxon>
        <taxon>organismal metagenomes</taxon>
    </lineage>
</organism>
<dbReference type="SUPFAM" id="SSF53955">
    <property type="entry name" value="Lysozyme-like"/>
    <property type="match status" value="1"/>
</dbReference>
<dbReference type="HAMAP" id="MF_04109">
    <property type="entry name" value="ENDOLYSIN_LAMBDA"/>
    <property type="match status" value="1"/>
</dbReference>